<dbReference type="Gene3D" id="3.40.50.80">
    <property type="entry name" value="Nucleotide-binding domain of ferredoxin-NADP reductase (FNR) module"/>
    <property type="match status" value="1"/>
</dbReference>
<dbReference type="PROSITE" id="PS51384">
    <property type="entry name" value="FAD_FR"/>
    <property type="match status" value="1"/>
</dbReference>
<dbReference type="InterPro" id="IPR039261">
    <property type="entry name" value="FNR_nucleotide-bd"/>
</dbReference>
<evidence type="ECO:0000259" key="15">
    <source>
        <dbReference type="PROSITE" id="PS50902"/>
    </source>
</evidence>
<evidence type="ECO:0000256" key="1">
    <source>
        <dbReference type="ARBA" id="ARBA00001971"/>
    </source>
</evidence>
<comment type="similarity">
    <text evidence="2 14">In the N-terminal section; belongs to the cytochrome P450 family.</text>
</comment>
<evidence type="ECO:0000256" key="5">
    <source>
        <dbReference type="ARBA" id="ARBA00022630"/>
    </source>
</evidence>
<evidence type="ECO:0000256" key="4">
    <source>
        <dbReference type="ARBA" id="ARBA00022617"/>
    </source>
</evidence>
<dbReference type="Pfam" id="PF00067">
    <property type="entry name" value="p450"/>
    <property type="match status" value="1"/>
</dbReference>
<keyword evidence="6 14" id="KW-0288">FMN</keyword>
<dbReference type="SUPFAM" id="SSF63380">
    <property type="entry name" value="Riboflavin synthase domain-like"/>
    <property type="match status" value="1"/>
</dbReference>
<evidence type="ECO:0000256" key="6">
    <source>
        <dbReference type="ARBA" id="ARBA00022643"/>
    </source>
</evidence>
<evidence type="ECO:0000313" key="17">
    <source>
        <dbReference type="EMBL" id="KAL1306999.1"/>
    </source>
</evidence>
<evidence type="ECO:0000256" key="13">
    <source>
        <dbReference type="ARBA" id="ARBA00023033"/>
    </source>
</evidence>
<dbReference type="GeneID" id="95979328"/>
<dbReference type="Pfam" id="PF00667">
    <property type="entry name" value="FAD_binding_1"/>
    <property type="match status" value="1"/>
</dbReference>
<gene>
    <name evidence="17" type="ORF">AAFC00_005629</name>
</gene>
<evidence type="ECO:0000256" key="7">
    <source>
        <dbReference type="ARBA" id="ARBA00022723"/>
    </source>
</evidence>
<evidence type="ECO:0000256" key="2">
    <source>
        <dbReference type="ARBA" id="ARBA00010018"/>
    </source>
</evidence>
<feature type="domain" description="Flavodoxin-like" evidence="15">
    <location>
        <begin position="501"/>
        <end position="640"/>
    </location>
</feature>
<evidence type="ECO:0000256" key="12">
    <source>
        <dbReference type="ARBA" id="ARBA00023004"/>
    </source>
</evidence>
<reference evidence="17 18" key="1">
    <citation type="submission" date="2024-07" db="EMBL/GenBank/DDBJ databases">
        <title>Draft sequence of the Neodothiora populina.</title>
        <authorList>
            <person name="Drown D.D."/>
            <person name="Schuette U.S."/>
            <person name="Buechlein A.B."/>
            <person name="Rusch D.R."/>
            <person name="Winton L.W."/>
            <person name="Adams G.A."/>
        </authorList>
    </citation>
    <scope>NUCLEOTIDE SEQUENCE [LARGE SCALE GENOMIC DNA]</scope>
    <source>
        <strain evidence="17 18">CPC 39397</strain>
    </source>
</reference>
<dbReference type="InterPro" id="IPR001433">
    <property type="entry name" value="OxRdtase_FAD/NAD-bd"/>
</dbReference>
<dbReference type="EMBL" id="JBFMKM010000004">
    <property type="protein sequence ID" value="KAL1306999.1"/>
    <property type="molecule type" value="Genomic_DNA"/>
</dbReference>
<dbReference type="PIRSF" id="PIRSF000209">
    <property type="entry name" value="Bifunctional_P450_P450R"/>
    <property type="match status" value="1"/>
</dbReference>
<dbReference type="InterPro" id="IPR017972">
    <property type="entry name" value="Cyt_P450_CS"/>
</dbReference>
<keyword evidence="5 14" id="KW-0285">Flavoprotein</keyword>
<dbReference type="PROSITE" id="PS50902">
    <property type="entry name" value="FLAVODOXIN_LIKE"/>
    <property type="match status" value="1"/>
</dbReference>
<evidence type="ECO:0000256" key="9">
    <source>
        <dbReference type="ARBA" id="ARBA00022857"/>
    </source>
</evidence>
<dbReference type="InterPro" id="IPR002401">
    <property type="entry name" value="Cyt_P450_E_grp-I"/>
</dbReference>
<keyword evidence="8 14" id="KW-0274">FAD</keyword>
<dbReference type="SUPFAM" id="SSF52218">
    <property type="entry name" value="Flavoproteins"/>
    <property type="match status" value="1"/>
</dbReference>
<organism evidence="17 18">
    <name type="scientific">Neodothiora populina</name>
    <dbReference type="NCBI Taxonomy" id="2781224"/>
    <lineage>
        <taxon>Eukaryota</taxon>
        <taxon>Fungi</taxon>
        <taxon>Dikarya</taxon>
        <taxon>Ascomycota</taxon>
        <taxon>Pezizomycotina</taxon>
        <taxon>Dothideomycetes</taxon>
        <taxon>Dothideomycetidae</taxon>
        <taxon>Dothideales</taxon>
        <taxon>Dothioraceae</taxon>
        <taxon>Neodothiora</taxon>
    </lineage>
</organism>
<protein>
    <recommendedName>
        <fullName evidence="14">Bifunctional cytochrome P450/NADPH--P450 reductase</fullName>
    </recommendedName>
    <domain>
        <recommendedName>
            <fullName evidence="14">Cytochrome P450</fullName>
            <ecNumber evidence="14">1.14.14.1</ecNumber>
        </recommendedName>
    </domain>
    <domain>
        <recommendedName>
            <fullName evidence="14">NADPH--cytochrome P450 reductase</fullName>
            <ecNumber evidence="14">1.6.2.4</ecNumber>
        </recommendedName>
    </domain>
</protein>
<comment type="catalytic activity">
    <reaction evidence="14">
        <text>2 oxidized [cytochrome P450] + NADPH = 2 reduced [cytochrome P450] + NADP(+) + H(+)</text>
        <dbReference type="Rhea" id="RHEA:24040"/>
        <dbReference type="Rhea" id="RHEA-COMP:14627"/>
        <dbReference type="Rhea" id="RHEA-COMP:14628"/>
        <dbReference type="ChEBI" id="CHEBI:15378"/>
        <dbReference type="ChEBI" id="CHEBI:55376"/>
        <dbReference type="ChEBI" id="CHEBI:57783"/>
        <dbReference type="ChEBI" id="CHEBI:58349"/>
        <dbReference type="ChEBI" id="CHEBI:60344"/>
        <dbReference type="EC" id="1.6.2.4"/>
    </reaction>
</comment>
<dbReference type="SUPFAM" id="SSF48264">
    <property type="entry name" value="Cytochrome P450"/>
    <property type="match status" value="1"/>
</dbReference>
<keyword evidence="18" id="KW-1185">Reference proteome</keyword>
<dbReference type="InterPro" id="IPR017927">
    <property type="entry name" value="FAD-bd_FR_type"/>
</dbReference>
<comment type="cofactor">
    <cofactor evidence="1 14">
        <name>heme</name>
        <dbReference type="ChEBI" id="CHEBI:30413"/>
    </cofactor>
</comment>
<dbReference type="InterPro" id="IPR017938">
    <property type="entry name" value="Riboflavin_synthase-like_b-brl"/>
</dbReference>
<evidence type="ECO:0000259" key="16">
    <source>
        <dbReference type="PROSITE" id="PS51384"/>
    </source>
</evidence>
<evidence type="ECO:0000256" key="3">
    <source>
        <dbReference type="ARBA" id="ARBA00022448"/>
    </source>
</evidence>
<keyword evidence="10 14" id="KW-0249">Electron transport</keyword>
<dbReference type="InterPro" id="IPR023173">
    <property type="entry name" value="NADPH_Cyt_P450_Rdtase_alpha"/>
</dbReference>
<proteinExistence type="inferred from homology"/>
<accession>A0ABR3PLI8</accession>
<evidence type="ECO:0000256" key="10">
    <source>
        <dbReference type="ARBA" id="ARBA00022982"/>
    </source>
</evidence>
<comment type="catalytic activity">
    <reaction evidence="14">
        <text>an organic molecule + reduced [NADPH--hemoprotein reductase] + O2 = an alcohol + oxidized [NADPH--hemoprotein reductase] + H2O + H(+)</text>
        <dbReference type="Rhea" id="RHEA:17149"/>
        <dbReference type="Rhea" id="RHEA-COMP:11964"/>
        <dbReference type="Rhea" id="RHEA-COMP:11965"/>
        <dbReference type="ChEBI" id="CHEBI:15377"/>
        <dbReference type="ChEBI" id="CHEBI:15378"/>
        <dbReference type="ChEBI" id="CHEBI:15379"/>
        <dbReference type="ChEBI" id="CHEBI:30879"/>
        <dbReference type="ChEBI" id="CHEBI:57618"/>
        <dbReference type="ChEBI" id="CHEBI:58210"/>
        <dbReference type="ChEBI" id="CHEBI:142491"/>
        <dbReference type="EC" id="1.14.14.1"/>
    </reaction>
</comment>
<evidence type="ECO:0000256" key="14">
    <source>
        <dbReference type="PIRNR" id="PIRNR000209"/>
    </source>
</evidence>
<dbReference type="Gene3D" id="1.20.990.10">
    <property type="entry name" value="NADPH-cytochrome p450 Reductase, Chain A, domain 3"/>
    <property type="match status" value="1"/>
</dbReference>
<dbReference type="CDD" id="cd06206">
    <property type="entry name" value="bifunctional_CYPOR"/>
    <property type="match status" value="1"/>
</dbReference>
<dbReference type="PRINTS" id="PR00385">
    <property type="entry name" value="P450"/>
</dbReference>
<dbReference type="PANTHER" id="PTHR19384:SF127">
    <property type="entry name" value="BIFUNCTIONAL CYTOCHROME P450_NADPH--P450 REDUCTASE"/>
    <property type="match status" value="1"/>
</dbReference>
<dbReference type="EC" id="1.14.14.1" evidence="14"/>
<dbReference type="Proteomes" id="UP001562354">
    <property type="component" value="Unassembled WGS sequence"/>
</dbReference>
<keyword evidence="11 14" id="KW-0560">Oxidoreductase</keyword>
<keyword evidence="3 14" id="KW-0813">Transport</keyword>
<evidence type="ECO:0000256" key="11">
    <source>
        <dbReference type="ARBA" id="ARBA00023002"/>
    </source>
</evidence>
<dbReference type="PROSITE" id="PS00086">
    <property type="entry name" value="CYTOCHROME_P450"/>
    <property type="match status" value="1"/>
</dbReference>
<dbReference type="EC" id="1.6.2.4" evidence="14"/>
<dbReference type="InterPro" id="IPR036396">
    <property type="entry name" value="Cyt_P450_sf"/>
</dbReference>
<dbReference type="CDD" id="cd11068">
    <property type="entry name" value="CYP120A1"/>
    <property type="match status" value="1"/>
</dbReference>
<comment type="caution">
    <text evidence="17">The sequence shown here is derived from an EMBL/GenBank/DDBJ whole genome shotgun (WGS) entry which is preliminary data.</text>
</comment>
<dbReference type="Pfam" id="PF00175">
    <property type="entry name" value="NAD_binding_1"/>
    <property type="match status" value="1"/>
</dbReference>
<dbReference type="Gene3D" id="3.40.50.360">
    <property type="match status" value="1"/>
</dbReference>
<keyword evidence="9 14" id="KW-0521">NADP</keyword>
<comment type="cofactor">
    <cofactor evidence="14">
        <name>FAD</name>
        <dbReference type="ChEBI" id="CHEBI:57692"/>
    </cofactor>
    <cofactor evidence="14">
        <name>FMN</name>
        <dbReference type="ChEBI" id="CHEBI:58210"/>
    </cofactor>
</comment>
<dbReference type="InterPro" id="IPR001128">
    <property type="entry name" value="Cyt_P450"/>
</dbReference>
<dbReference type="InterPro" id="IPR029039">
    <property type="entry name" value="Flavoprotein-like_sf"/>
</dbReference>
<keyword evidence="12 14" id="KW-0408">Iron</keyword>
<dbReference type="Gene3D" id="2.40.30.10">
    <property type="entry name" value="Translation factors"/>
    <property type="match status" value="1"/>
</dbReference>
<evidence type="ECO:0000313" key="18">
    <source>
        <dbReference type="Proteomes" id="UP001562354"/>
    </source>
</evidence>
<keyword evidence="7 14" id="KW-0479">Metal-binding</keyword>
<keyword evidence="4 14" id="KW-0349">Heme</keyword>
<dbReference type="InterPro" id="IPR003097">
    <property type="entry name" value="CysJ-like_FAD-binding"/>
</dbReference>
<dbReference type="SUPFAM" id="SSF52343">
    <property type="entry name" value="Ferredoxin reductase-like, C-terminal NADP-linked domain"/>
    <property type="match status" value="1"/>
</dbReference>
<feature type="domain" description="FAD-binding FR-type" evidence="16">
    <location>
        <begin position="674"/>
        <end position="904"/>
    </location>
</feature>
<dbReference type="InterPro" id="IPR008254">
    <property type="entry name" value="Flavodoxin/NO_synth"/>
</dbReference>
<name>A0ABR3PLI8_9PEZI</name>
<evidence type="ECO:0000256" key="8">
    <source>
        <dbReference type="ARBA" id="ARBA00022827"/>
    </source>
</evidence>
<dbReference type="PANTHER" id="PTHR19384">
    <property type="entry name" value="NITRIC OXIDE SYNTHASE-RELATED"/>
    <property type="match status" value="1"/>
</dbReference>
<dbReference type="InterPro" id="IPR023206">
    <property type="entry name" value="Bifunctional_P450_P450_red"/>
</dbReference>
<sequence>MTTEIPHPPGLPLIGNVRDVDAELPIVSLSKLADTYGEVFSFSLAGNRRVVISSVELMDELCNEQRFSKMVSAGLAEVRNGTHDGLFTAQLGEHNWEIAHRVLVPAFGPLNIRAMFDDMKDIGSQLVMKWARHGPNYKIPVTDDFTRLTLDTLALCSMNYRFNSFYQEKMHPFVDAMVDFLIESGNRARRSGLLSIFYRNQEYQYWRDIEYMRKLSHEIVQTRRDNPEDKKDLLNAMINGKDPKTGESLTSDSIVDNMITFLIAGHETTSGMLSFVFYYLLKNPAAYAKAQQEVDQVVGNGSIQVEHLSKLPYITAVLRETLRLQPTAPAFTLHPLNEIDTIGGGKYTVYGNEPILALLPKIHRDPAVYGEDAEEWKPERMLDENFNKLPKNAWKPFGQGQRACIGRPFAWQEALIVTVMLLQYFDLGLNDPEYELQIKQTLTIKPKGLYMNAKIRHGLTATQLEQSLASSMPISQVQSKAQGVARNIKDTAVSAKDLKPMTILYGSNTGTCQALAQRASSDAPAHGFTATVDTLDSAKGNIPKDRPVLIITASYEGQPCDNAAQFYNWLETSPGDLTGVAYAVFGAGHSDWKATFHRIPTSIDEIIAKNGGERLCERGGADVASGDIFSDFEVFGEDKFWTAVSGKYGVESTAETAPSLSVEVSNVRSSHLRADVYEAKVLDARSLSSSDAPEKRHIEIQLPSNMTYRSGDYLAILPINPPEIVMRAMRHFDLAWDSTLTIGATASGTMLPTGVPVSAQDLFGAYVELNQPATRRNLLMLVEACSDDDSKAELERLSGDAYTAEVSEKRVSVLDLLDKYPSVHLPIGTFLACLPPMRTRQYSISSSPLWNPNRVTLTYSVLHQTHMSGTGEYVGVASNYLSKLATGDTLHVAVRQSGLAFHPPTDAENTPVMMVASGTGLAPFRGFVQERAAQIGAGRTIAPALFFVGCRDPDKDELYRQEFDKWESMGAVKVIRAYSRRSELSNECKYVQDQILAHKTEVLKLWDEGAKVFVCGSRNLEVSVREVSKKLHIERKACSEEEAGVWYEGLRNARFATDVFT</sequence>
<dbReference type="RefSeq" id="XP_069203271.1">
    <property type="nucleotide sequence ID" value="XM_069345444.1"/>
</dbReference>
<dbReference type="Gene3D" id="1.10.630.10">
    <property type="entry name" value="Cytochrome P450"/>
    <property type="match status" value="1"/>
</dbReference>
<dbReference type="Pfam" id="PF00258">
    <property type="entry name" value="Flavodoxin_1"/>
    <property type="match status" value="1"/>
</dbReference>
<keyword evidence="13 14" id="KW-0503">Monooxygenase</keyword>
<dbReference type="PRINTS" id="PR00463">
    <property type="entry name" value="EP450I"/>
</dbReference>